<accession>A0A4Y2CY35</accession>
<gene>
    <name evidence="1" type="ORF">AVEN_32758_1</name>
</gene>
<sequence length="121" mass="14349">MHFQSHNLSQRYNLVDYMYCLKPSKVTFDHIFRSKLLPSRSEGCLGNTFPRIFDYLEADNDVDVMLLKLSESKIGSFMVSRWFIGRFNNMSEHLEKCMITSYTKMLAKCVLDWCSRRTIRD</sequence>
<dbReference type="Proteomes" id="UP000499080">
    <property type="component" value="Unassembled WGS sequence"/>
</dbReference>
<reference evidence="1 2" key="1">
    <citation type="journal article" date="2019" name="Sci. Rep.">
        <title>Orb-weaving spider Araneus ventricosus genome elucidates the spidroin gene catalogue.</title>
        <authorList>
            <person name="Kono N."/>
            <person name="Nakamura H."/>
            <person name="Ohtoshi R."/>
            <person name="Moran D.A.P."/>
            <person name="Shinohara A."/>
            <person name="Yoshida Y."/>
            <person name="Fujiwara M."/>
            <person name="Mori M."/>
            <person name="Tomita M."/>
            <person name="Arakawa K."/>
        </authorList>
    </citation>
    <scope>NUCLEOTIDE SEQUENCE [LARGE SCALE GENOMIC DNA]</scope>
</reference>
<evidence type="ECO:0000313" key="1">
    <source>
        <dbReference type="EMBL" id="GBM08205.1"/>
    </source>
</evidence>
<dbReference type="EMBL" id="BGPR01000253">
    <property type="protein sequence ID" value="GBM08205.1"/>
    <property type="molecule type" value="Genomic_DNA"/>
</dbReference>
<evidence type="ECO:0000313" key="2">
    <source>
        <dbReference type="Proteomes" id="UP000499080"/>
    </source>
</evidence>
<organism evidence="1 2">
    <name type="scientific">Araneus ventricosus</name>
    <name type="common">Orbweaver spider</name>
    <name type="synonym">Epeira ventricosa</name>
    <dbReference type="NCBI Taxonomy" id="182803"/>
    <lineage>
        <taxon>Eukaryota</taxon>
        <taxon>Metazoa</taxon>
        <taxon>Ecdysozoa</taxon>
        <taxon>Arthropoda</taxon>
        <taxon>Chelicerata</taxon>
        <taxon>Arachnida</taxon>
        <taxon>Araneae</taxon>
        <taxon>Araneomorphae</taxon>
        <taxon>Entelegynae</taxon>
        <taxon>Araneoidea</taxon>
        <taxon>Araneidae</taxon>
        <taxon>Araneus</taxon>
    </lineage>
</organism>
<proteinExistence type="predicted"/>
<keyword evidence="2" id="KW-1185">Reference proteome</keyword>
<comment type="caution">
    <text evidence="1">The sequence shown here is derived from an EMBL/GenBank/DDBJ whole genome shotgun (WGS) entry which is preliminary data.</text>
</comment>
<dbReference type="AlphaFoldDB" id="A0A4Y2CY35"/>
<protein>
    <submittedName>
        <fullName evidence="1">Uncharacterized protein</fullName>
    </submittedName>
</protein>
<name>A0A4Y2CY35_ARAVE</name>